<evidence type="ECO:0000313" key="3">
    <source>
        <dbReference type="Proteomes" id="UP000295517"/>
    </source>
</evidence>
<dbReference type="EMBL" id="CP038254">
    <property type="protein sequence ID" value="QBR83755.1"/>
    <property type="molecule type" value="Genomic_DNA"/>
</dbReference>
<feature type="transmembrane region" description="Helical" evidence="1">
    <location>
        <begin position="38"/>
        <end position="61"/>
    </location>
</feature>
<keyword evidence="1" id="KW-0472">Membrane</keyword>
<organism evidence="2 3">
    <name type="scientific">Legionella israelensis</name>
    <dbReference type="NCBI Taxonomy" id="454"/>
    <lineage>
        <taxon>Bacteria</taxon>
        <taxon>Pseudomonadati</taxon>
        <taxon>Pseudomonadota</taxon>
        <taxon>Gammaproteobacteria</taxon>
        <taxon>Legionellales</taxon>
        <taxon>Legionellaceae</taxon>
        <taxon>Legionella</taxon>
    </lineage>
</organism>
<dbReference type="Pfam" id="PF06055">
    <property type="entry name" value="ExoD"/>
    <property type="match status" value="1"/>
</dbReference>
<reference evidence="2 3" key="1">
    <citation type="submission" date="2019-03" db="EMBL/GenBank/DDBJ databases">
        <title>Diverse conjugative elements silence natural transformation in Legionella species.</title>
        <authorList>
            <person name="Durieux I."/>
            <person name="Ginevra C."/>
            <person name="Attaiech L."/>
            <person name="Picq K."/>
            <person name="Juan P.A."/>
            <person name="Jarraud S."/>
            <person name="Charpentier X."/>
        </authorList>
    </citation>
    <scope>NUCLEOTIDE SEQUENCE [LARGE SCALE GENOMIC DNA]</scope>
    <source>
        <strain evidence="2 3">HL-0427-4011</strain>
    </source>
</reference>
<keyword evidence="1" id="KW-0812">Transmembrane</keyword>
<name>A0AAX1EF65_9GAMM</name>
<dbReference type="RefSeq" id="WP_135060084.1">
    <property type="nucleotide sequence ID" value="NZ_CP038254.1"/>
</dbReference>
<evidence type="ECO:0000256" key="1">
    <source>
        <dbReference type="SAM" id="Phobius"/>
    </source>
</evidence>
<protein>
    <submittedName>
        <fullName evidence="2">Uncharacterized protein</fullName>
    </submittedName>
</protein>
<keyword evidence="1" id="KW-1133">Transmembrane helix</keyword>
<proteinExistence type="predicted"/>
<evidence type="ECO:0000313" key="2">
    <source>
        <dbReference type="EMBL" id="QBR83755.1"/>
    </source>
</evidence>
<sequence>MKKRGQRSSDKLLEIMHSDALTEDICFEEILKLLGERAFGIALLFFSLPSALPFSVIPGVAQESRYLVKDFRTSKSQKSTRQRAKCLGRERPVYGTFALNEQSVRLHQ</sequence>
<gene>
    <name evidence="2" type="ORF">E3983_04930</name>
</gene>
<accession>A0AAX1EF65</accession>
<dbReference type="InterPro" id="IPR010331">
    <property type="entry name" value="ExoD"/>
</dbReference>
<dbReference type="Proteomes" id="UP000295517">
    <property type="component" value="Chromosome"/>
</dbReference>
<dbReference type="AlphaFoldDB" id="A0AAX1EF65"/>